<comment type="caution">
    <text evidence="2">The sequence shown here is derived from an EMBL/GenBank/DDBJ whole genome shotgun (WGS) entry which is preliminary data.</text>
</comment>
<reference evidence="2 3" key="1">
    <citation type="submission" date="2019-11" db="EMBL/GenBank/DDBJ databases">
        <title>Winogradskyella ouciana sp. nov., isolated from the hadal seawater of the Mariana Trench.</title>
        <authorList>
            <person name="Liu R."/>
        </authorList>
    </citation>
    <scope>NUCLEOTIDE SEQUENCE [LARGE SCALE GENOMIC DNA]</scope>
    <source>
        <strain evidence="2 3">ZXX205</strain>
    </source>
</reference>
<keyword evidence="3" id="KW-1185">Reference proteome</keyword>
<keyword evidence="1" id="KW-0812">Transmembrane</keyword>
<feature type="transmembrane region" description="Helical" evidence="1">
    <location>
        <begin position="12"/>
        <end position="30"/>
    </location>
</feature>
<evidence type="ECO:0008006" key="4">
    <source>
        <dbReference type="Google" id="ProtNLM"/>
    </source>
</evidence>
<dbReference type="EMBL" id="WJYA01000007">
    <property type="protein sequence ID" value="MTE27771.1"/>
    <property type="molecule type" value="Genomic_DNA"/>
</dbReference>
<gene>
    <name evidence="2" type="ORF">F1003_12580</name>
</gene>
<keyword evidence="1" id="KW-1133">Transmembrane helix</keyword>
<feature type="transmembrane region" description="Helical" evidence="1">
    <location>
        <begin position="42"/>
        <end position="62"/>
    </location>
</feature>
<organism evidence="2 3">
    <name type="scientific">Winogradskyella ouciana</name>
    <dbReference type="NCBI Taxonomy" id="2608631"/>
    <lineage>
        <taxon>Bacteria</taxon>
        <taxon>Pseudomonadati</taxon>
        <taxon>Bacteroidota</taxon>
        <taxon>Flavobacteriia</taxon>
        <taxon>Flavobacteriales</taxon>
        <taxon>Flavobacteriaceae</taxon>
        <taxon>Winogradskyella</taxon>
    </lineage>
</organism>
<feature type="transmembrane region" description="Helical" evidence="1">
    <location>
        <begin position="107"/>
        <end position="127"/>
    </location>
</feature>
<protein>
    <recommendedName>
        <fullName evidence="4">Cytochrome C and Quinol oxidase polypeptide I</fullName>
    </recommendedName>
</protein>
<dbReference type="RefSeq" id="WP_155089783.1">
    <property type="nucleotide sequence ID" value="NZ_OZ260095.1"/>
</dbReference>
<evidence type="ECO:0000313" key="3">
    <source>
        <dbReference type="Proteomes" id="UP000447545"/>
    </source>
</evidence>
<keyword evidence="1" id="KW-0472">Membrane</keyword>
<proteinExistence type="predicted"/>
<evidence type="ECO:0000313" key="2">
    <source>
        <dbReference type="EMBL" id="MTE27771.1"/>
    </source>
</evidence>
<name>A0A7K1GFA2_9FLAO</name>
<evidence type="ECO:0000256" key="1">
    <source>
        <dbReference type="SAM" id="Phobius"/>
    </source>
</evidence>
<feature type="transmembrane region" description="Helical" evidence="1">
    <location>
        <begin position="74"/>
        <end position="95"/>
    </location>
</feature>
<dbReference type="Proteomes" id="UP000447545">
    <property type="component" value="Unassembled WGS sequence"/>
</dbReference>
<accession>A0A7K1GFA2</accession>
<sequence>MNLYKSNKARFIIGLLIIFVLYSVYHIFFAENTFTASIPRKLRHVIALLFTVAVYFVGTYHLGKLKVKWMSTLWHMVHIAGLCIITAIGVFDWLFLTGEPIVALSRFARTIQELLLSPILYVAMGLLNKTLKNTSTVAS</sequence>
<dbReference type="AlphaFoldDB" id="A0A7K1GFA2"/>